<evidence type="ECO:0000313" key="2">
    <source>
        <dbReference type="Proteomes" id="UP001220022"/>
    </source>
</evidence>
<dbReference type="RefSeq" id="WP_275818741.1">
    <property type="nucleotide sequence ID" value="NZ_BAAANM010000013.1"/>
</dbReference>
<name>A0ABT5Z622_9ACTN</name>
<sequence length="43" mass="4699">MTSPVPRAFGMARATAGSRRVRLAAIERCRLAHDPQPPGTHCR</sequence>
<protein>
    <submittedName>
        <fullName evidence="1">Uncharacterized protein</fullName>
    </submittedName>
</protein>
<dbReference type="Proteomes" id="UP001220022">
    <property type="component" value="Unassembled WGS sequence"/>
</dbReference>
<gene>
    <name evidence="1" type="ORF">P2L57_27305</name>
</gene>
<comment type="caution">
    <text evidence="1">The sequence shown here is derived from an EMBL/GenBank/DDBJ whole genome shotgun (WGS) entry which is preliminary data.</text>
</comment>
<reference evidence="1 2" key="1">
    <citation type="submission" date="2023-03" db="EMBL/GenBank/DDBJ databases">
        <title>Draft genome sequence of type strain Streptomyces ferralitis JCM 14344.</title>
        <authorList>
            <person name="Klaysubun C."/>
            <person name="Duangmal K."/>
        </authorList>
    </citation>
    <scope>NUCLEOTIDE SEQUENCE [LARGE SCALE GENOMIC DNA]</scope>
    <source>
        <strain evidence="1 2">JCM 14344</strain>
    </source>
</reference>
<accession>A0ABT5Z622</accession>
<evidence type="ECO:0000313" key="1">
    <source>
        <dbReference type="EMBL" id="MDF2259281.1"/>
    </source>
</evidence>
<keyword evidence="2" id="KW-1185">Reference proteome</keyword>
<proteinExistence type="predicted"/>
<dbReference type="EMBL" id="JARHTQ010000021">
    <property type="protein sequence ID" value="MDF2259281.1"/>
    <property type="molecule type" value="Genomic_DNA"/>
</dbReference>
<organism evidence="1 2">
    <name type="scientific">Streptantibioticus ferralitis</name>
    <dbReference type="NCBI Taxonomy" id="236510"/>
    <lineage>
        <taxon>Bacteria</taxon>
        <taxon>Bacillati</taxon>
        <taxon>Actinomycetota</taxon>
        <taxon>Actinomycetes</taxon>
        <taxon>Kitasatosporales</taxon>
        <taxon>Streptomycetaceae</taxon>
        <taxon>Streptantibioticus</taxon>
    </lineage>
</organism>